<protein>
    <submittedName>
        <fullName evidence="1">Jg9150 protein</fullName>
    </submittedName>
</protein>
<dbReference type="AlphaFoldDB" id="A0A8S4QYG7"/>
<dbReference type="EMBL" id="CAKXAJ010022851">
    <property type="protein sequence ID" value="CAH2227308.1"/>
    <property type="molecule type" value="Genomic_DNA"/>
</dbReference>
<proteinExistence type="predicted"/>
<reference evidence="1" key="1">
    <citation type="submission" date="2022-03" db="EMBL/GenBank/DDBJ databases">
        <authorList>
            <person name="Lindestad O."/>
        </authorList>
    </citation>
    <scope>NUCLEOTIDE SEQUENCE</scope>
</reference>
<keyword evidence="2" id="KW-1185">Reference proteome</keyword>
<evidence type="ECO:0000313" key="2">
    <source>
        <dbReference type="Proteomes" id="UP000838756"/>
    </source>
</evidence>
<organism evidence="1 2">
    <name type="scientific">Pararge aegeria aegeria</name>
    <dbReference type="NCBI Taxonomy" id="348720"/>
    <lineage>
        <taxon>Eukaryota</taxon>
        <taxon>Metazoa</taxon>
        <taxon>Ecdysozoa</taxon>
        <taxon>Arthropoda</taxon>
        <taxon>Hexapoda</taxon>
        <taxon>Insecta</taxon>
        <taxon>Pterygota</taxon>
        <taxon>Neoptera</taxon>
        <taxon>Endopterygota</taxon>
        <taxon>Lepidoptera</taxon>
        <taxon>Glossata</taxon>
        <taxon>Ditrysia</taxon>
        <taxon>Papilionoidea</taxon>
        <taxon>Nymphalidae</taxon>
        <taxon>Satyrinae</taxon>
        <taxon>Satyrini</taxon>
        <taxon>Parargina</taxon>
        <taxon>Pararge</taxon>
    </lineage>
</organism>
<comment type="caution">
    <text evidence="1">The sequence shown here is derived from an EMBL/GenBank/DDBJ whole genome shotgun (WGS) entry which is preliminary data.</text>
</comment>
<gene>
    <name evidence="1" type="primary">jg9150</name>
    <name evidence="1" type="ORF">PAEG_LOCUS7837</name>
</gene>
<dbReference type="OrthoDB" id="6872484at2759"/>
<sequence>MSYAYDKITAIQHDNDVLRYEIALSKLKRTEASNNAEKMAEENYYLEKGLSKLREEVFKLKCENNALSSRRYRSRR</sequence>
<evidence type="ECO:0000313" key="1">
    <source>
        <dbReference type="EMBL" id="CAH2227308.1"/>
    </source>
</evidence>
<dbReference type="Proteomes" id="UP000838756">
    <property type="component" value="Unassembled WGS sequence"/>
</dbReference>
<name>A0A8S4QYG7_9NEOP</name>
<accession>A0A8S4QYG7</accession>